<keyword evidence="2" id="KW-1185">Reference proteome</keyword>
<accession>A0A3M7PPD2</accession>
<protein>
    <submittedName>
        <fullName evidence="1">Uncharacterized protein</fullName>
    </submittedName>
</protein>
<reference evidence="1 2" key="1">
    <citation type="journal article" date="2018" name="Sci. Rep.">
        <title>Genomic signatures of local adaptation to the degree of environmental predictability in rotifers.</title>
        <authorList>
            <person name="Franch-Gras L."/>
            <person name="Hahn C."/>
            <person name="Garcia-Roger E.M."/>
            <person name="Carmona M.J."/>
            <person name="Serra M."/>
            <person name="Gomez A."/>
        </authorList>
    </citation>
    <scope>NUCLEOTIDE SEQUENCE [LARGE SCALE GENOMIC DNA]</scope>
    <source>
        <strain evidence="1">HYR1</strain>
    </source>
</reference>
<evidence type="ECO:0000313" key="2">
    <source>
        <dbReference type="Proteomes" id="UP000276133"/>
    </source>
</evidence>
<dbReference type="AlphaFoldDB" id="A0A3M7PPD2"/>
<evidence type="ECO:0000313" key="1">
    <source>
        <dbReference type="EMBL" id="RNA00982.1"/>
    </source>
</evidence>
<comment type="caution">
    <text evidence="1">The sequence shown here is derived from an EMBL/GenBank/DDBJ whole genome shotgun (WGS) entry which is preliminary data.</text>
</comment>
<organism evidence="1 2">
    <name type="scientific">Brachionus plicatilis</name>
    <name type="common">Marine rotifer</name>
    <name type="synonym">Brachionus muelleri</name>
    <dbReference type="NCBI Taxonomy" id="10195"/>
    <lineage>
        <taxon>Eukaryota</taxon>
        <taxon>Metazoa</taxon>
        <taxon>Spiralia</taxon>
        <taxon>Gnathifera</taxon>
        <taxon>Rotifera</taxon>
        <taxon>Eurotatoria</taxon>
        <taxon>Monogononta</taxon>
        <taxon>Pseudotrocha</taxon>
        <taxon>Ploima</taxon>
        <taxon>Brachionidae</taxon>
        <taxon>Brachionus</taxon>
    </lineage>
</organism>
<sequence>MKLSMLGILTKLTLDMQGAADSNHIASGIASDSLTIFLQMVSLFRVRILSYVLYRRNSASKLTTTLSRSSSYIRSFLLKSFEISSFSSRDKVKN</sequence>
<dbReference type="EMBL" id="REGN01009524">
    <property type="protein sequence ID" value="RNA00982.1"/>
    <property type="molecule type" value="Genomic_DNA"/>
</dbReference>
<name>A0A3M7PPD2_BRAPC</name>
<gene>
    <name evidence="1" type="ORF">BpHYR1_045081</name>
</gene>
<proteinExistence type="predicted"/>
<dbReference type="Proteomes" id="UP000276133">
    <property type="component" value="Unassembled WGS sequence"/>
</dbReference>